<evidence type="ECO:0000256" key="1">
    <source>
        <dbReference type="ARBA" id="ARBA00004604"/>
    </source>
</evidence>
<evidence type="ECO:0000256" key="3">
    <source>
        <dbReference type="ARBA" id="ARBA00022552"/>
    </source>
</evidence>
<dbReference type="CDD" id="cd18787">
    <property type="entry name" value="SF2_C_DEAD"/>
    <property type="match status" value="1"/>
</dbReference>
<dbReference type="PROSITE" id="PS51195">
    <property type="entry name" value="Q_MOTIF"/>
    <property type="match status" value="1"/>
</dbReference>
<organism evidence="16 17">
    <name type="scientific">Neodothiora populina</name>
    <dbReference type="NCBI Taxonomy" id="2781224"/>
    <lineage>
        <taxon>Eukaryota</taxon>
        <taxon>Fungi</taxon>
        <taxon>Dikarya</taxon>
        <taxon>Ascomycota</taxon>
        <taxon>Pezizomycotina</taxon>
        <taxon>Dothideomycetes</taxon>
        <taxon>Dothideomycetidae</taxon>
        <taxon>Dothideales</taxon>
        <taxon>Dothioraceae</taxon>
        <taxon>Neodothiora</taxon>
    </lineage>
</organism>
<accession>A0ABR3PQC3</accession>
<dbReference type="SMART" id="SM01178">
    <property type="entry name" value="DUF4217"/>
    <property type="match status" value="1"/>
</dbReference>
<dbReference type="SMART" id="SM00487">
    <property type="entry name" value="DEXDc"/>
    <property type="match status" value="1"/>
</dbReference>
<dbReference type="PROSITE" id="PS51194">
    <property type="entry name" value="HELICASE_CTER"/>
    <property type="match status" value="1"/>
</dbReference>
<comment type="subcellular location">
    <subcellularLocation>
        <location evidence="1">Nucleus</location>
        <location evidence="1">Nucleolus</location>
    </subcellularLocation>
</comment>
<evidence type="ECO:0000256" key="8">
    <source>
        <dbReference type="ARBA" id="ARBA00022884"/>
    </source>
</evidence>
<evidence type="ECO:0000313" key="17">
    <source>
        <dbReference type="Proteomes" id="UP001562354"/>
    </source>
</evidence>
<feature type="compositionally biased region" description="Basic and acidic residues" evidence="12">
    <location>
        <begin position="776"/>
        <end position="788"/>
    </location>
</feature>
<evidence type="ECO:0000259" key="13">
    <source>
        <dbReference type="PROSITE" id="PS51192"/>
    </source>
</evidence>
<dbReference type="InterPro" id="IPR014001">
    <property type="entry name" value="Helicase_ATP-bd"/>
</dbReference>
<dbReference type="InterPro" id="IPR025313">
    <property type="entry name" value="SPB4-like_CTE"/>
</dbReference>
<feature type="compositionally biased region" description="Basic and acidic residues" evidence="12">
    <location>
        <begin position="801"/>
        <end position="810"/>
    </location>
</feature>
<dbReference type="InterPro" id="IPR011545">
    <property type="entry name" value="DEAD/DEAH_box_helicase_dom"/>
</dbReference>
<proteinExistence type="inferred from homology"/>
<dbReference type="SUPFAM" id="SSF52540">
    <property type="entry name" value="P-loop containing nucleoside triphosphate hydrolases"/>
    <property type="match status" value="1"/>
</dbReference>
<evidence type="ECO:0000256" key="5">
    <source>
        <dbReference type="ARBA" id="ARBA00022801"/>
    </source>
</evidence>
<dbReference type="InterPro" id="IPR027417">
    <property type="entry name" value="P-loop_NTPase"/>
</dbReference>
<evidence type="ECO:0000256" key="10">
    <source>
        <dbReference type="PROSITE-ProRule" id="PRU00552"/>
    </source>
</evidence>
<dbReference type="Proteomes" id="UP001562354">
    <property type="component" value="Unassembled WGS sequence"/>
</dbReference>
<feature type="domain" description="Helicase ATP-binding" evidence="13">
    <location>
        <begin position="225"/>
        <end position="426"/>
    </location>
</feature>
<evidence type="ECO:0000256" key="2">
    <source>
        <dbReference type="ARBA" id="ARBA00022517"/>
    </source>
</evidence>
<sequence length="834" mass="91422">MADDGMLLNFAVPDEPWQSARPTLKGGRWKDRLTARKAMQYGRGREATSNKAATTDGSKADNTQATKNANYAPLGVRKAAGDHDATAAAATAKPRAFDYGDAAGQYAARPVKRQRVDDPHFRPSNTPRNGMRNGPMPHHLGGEQVRVGPKQVISSLFTYNPESTYVAPEEPEEAADEAPVEPSNAPLSPELQNFTSLGLSPSVGQHLLNKMQIKAPTSIQKKAVEQLVKEDSDAFIQAQTGSGKTLAYLLPIVQRLINISDTSKKINGSGLSRDAGLFAIILAPTRELSKQISTVLEGLLGCAHWLVTGTVIGGEKKKSEKARLRKGLNILVATPGRLADHLEHTEAMDVSNVRWLVLDEGDRLMELGFEQDIQKIVSILNLRMRKVQTTEIPGLPERRTAVLCSATIKNDVNRLGSITLKDAVSISAEPSEQDENGEQAEAAFSAPAQLKQSYAVVPAKLRLVTLVGILKRAFARKGSVMKTIVFISCADSVDFHFEALARKEDQTPEEKAEEKKIEEEADEEKKEKALRDKMNPVPSKSRSIKQGGTIEDTCTEAASSSISGKDNPVTVFRLHGSLPQAVRTNTLKQFSNCKGAAVLVCTDVASRGLDLPNVDFVIEYDPAFSKDDHLHRIGRTARAGREGRSLIFLQPGNEEGYVEILKEGRSDGGRGLTRHEADELLKKGFMPSTGKVLSRRDWEDKATDWQLDVERWAIENPKHLEQARRAYQSHIRAYATHVAAEREIFNIKTLHLGHLAKAFALRDKPGSIKVPGQRPGKNEADKNKGERKAKARIAGGAGGFSKDDLPEMTTEREARKKMRVKMREMGGASEFNLG</sequence>
<dbReference type="EMBL" id="JBFMKM010000001">
    <property type="protein sequence ID" value="KAL1311749.1"/>
    <property type="molecule type" value="Genomic_DNA"/>
</dbReference>
<feature type="region of interest" description="Disordered" evidence="12">
    <location>
        <begin position="111"/>
        <end position="143"/>
    </location>
</feature>
<feature type="compositionally biased region" description="Acidic residues" evidence="12">
    <location>
        <begin position="169"/>
        <end position="179"/>
    </location>
</feature>
<keyword evidence="5 11" id="KW-0378">Hydrolase</keyword>
<reference evidence="16 17" key="1">
    <citation type="submission" date="2024-07" db="EMBL/GenBank/DDBJ databases">
        <title>Draft sequence of the Neodothiora populina.</title>
        <authorList>
            <person name="Drown D.D."/>
            <person name="Schuette U.S."/>
            <person name="Buechlein A.B."/>
            <person name="Rusch D.R."/>
            <person name="Winton L.W."/>
            <person name="Adams G.A."/>
        </authorList>
    </citation>
    <scope>NUCLEOTIDE SEQUENCE [LARGE SCALE GENOMIC DNA]</scope>
    <source>
        <strain evidence="16 17">CPC 39397</strain>
    </source>
</reference>
<name>A0ABR3PQC3_9PEZI</name>
<dbReference type="Pfam" id="PF00271">
    <property type="entry name" value="Helicase_C"/>
    <property type="match status" value="1"/>
</dbReference>
<dbReference type="Pfam" id="PF13959">
    <property type="entry name" value="CTE_SPB4"/>
    <property type="match status" value="1"/>
</dbReference>
<feature type="region of interest" description="Disordered" evidence="12">
    <location>
        <begin position="504"/>
        <end position="547"/>
    </location>
</feature>
<keyword evidence="3" id="KW-0698">rRNA processing</keyword>
<keyword evidence="7 11" id="KW-0067">ATP-binding</keyword>
<dbReference type="GeneID" id="95975542"/>
<keyword evidence="2" id="KW-0690">Ribosome biogenesis</keyword>
<keyword evidence="8 11" id="KW-0694">RNA-binding</keyword>
<comment type="similarity">
    <text evidence="11">Belongs to the DEAD box helicase family.</text>
</comment>
<evidence type="ECO:0000259" key="14">
    <source>
        <dbReference type="PROSITE" id="PS51194"/>
    </source>
</evidence>
<dbReference type="SMART" id="SM00490">
    <property type="entry name" value="HELICc"/>
    <property type="match status" value="1"/>
</dbReference>
<protein>
    <recommendedName>
        <fullName evidence="11">ATP-dependent RNA helicase</fullName>
        <ecNumber evidence="11">3.6.4.13</ecNumber>
    </recommendedName>
</protein>
<dbReference type="EC" id="3.6.4.13" evidence="11"/>
<feature type="domain" description="DEAD-box RNA helicase Q" evidence="15">
    <location>
        <begin position="192"/>
        <end position="221"/>
    </location>
</feature>
<evidence type="ECO:0000256" key="4">
    <source>
        <dbReference type="ARBA" id="ARBA00022741"/>
    </source>
</evidence>
<evidence type="ECO:0000256" key="6">
    <source>
        <dbReference type="ARBA" id="ARBA00022806"/>
    </source>
</evidence>
<feature type="domain" description="Helicase C-terminal" evidence="14">
    <location>
        <begin position="509"/>
        <end position="680"/>
    </location>
</feature>
<evidence type="ECO:0000256" key="12">
    <source>
        <dbReference type="SAM" id="MobiDB-lite"/>
    </source>
</evidence>
<keyword evidence="4 11" id="KW-0547">Nucleotide-binding</keyword>
<keyword evidence="9" id="KW-0539">Nucleus</keyword>
<feature type="short sequence motif" description="Q motif" evidence="10">
    <location>
        <begin position="192"/>
        <end position="221"/>
    </location>
</feature>
<comment type="catalytic activity">
    <reaction evidence="11">
        <text>ATP + H2O = ADP + phosphate + H(+)</text>
        <dbReference type="Rhea" id="RHEA:13065"/>
        <dbReference type="ChEBI" id="CHEBI:15377"/>
        <dbReference type="ChEBI" id="CHEBI:15378"/>
        <dbReference type="ChEBI" id="CHEBI:30616"/>
        <dbReference type="ChEBI" id="CHEBI:43474"/>
        <dbReference type="ChEBI" id="CHEBI:456216"/>
        <dbReference type="EC" id="3.6.4.13"/>
    </reaction>
</comment>
<dbReference type="CDD" id="cd17949">
    <property type="entry name" value="DEADc_DDX31"/>
    <property type="match status" value="1"/>
</dbReference>
<keyword evidence="6 11" id="KW-0347">Helicase</keyword>
<feature type="compositionally biased region" description="Polar residues" evidence="12">
    <location>
        <begin position="49"/>
        <end position="69"/>
    </location>
</feature>
<dbReference type="PANTHER" id="PTHR24031">
    <property type="entry name" value="RNA HELICASE"/>
    <property type="match status" value="1"/>
</dbReference>
<keyword evidence="17" id="KW-1185">Reference proteome</keyword>
<evidence type="ECO:0000313" key="16">
    <source>
        <dbReference type="EMBL" id="KAL1311749.1"/>
    </source>
</evidence>
<evidence type="ECO:0000256" key="9">
    <source>
        <dbReference type="ARBA" id="ARBA00023242"/>
    </source>
</evidence>
<dbReference type="Pfam" id="PF00270">
    <property type="entry name" value="DEAD"/>
    <property type="match status" value="1"/>
</dbReference>
<comment type="function">
    <text evidence="11">RNA helicase.</text>
</comment>
<gene>
    <name evidence="16" type="ORF">AAFC00_001839</name>
</gene>
<dbReference type="Gene3D" id="3.40.50.300">
    <property type="entry name" value="P-loop containing nucleotide triphosphate hydrolases"/>
    <property type="match status" value="2"/>
</dbReference>
<dbReference type="RefSeq" id="XP_069204598.1">
    <property type="nucleotide sequence ID" value="XM_069341085.1"/>
</dbReference>
<feature type="region of interest" description="Disordered" evidence="12">
    <location>
        <begin position="165"/>
        <end position="187"/>
    </location>
</feature>
<feature type="region of interest" description="Disordered" evidence="12">
    <location>
        <begin position="765"/>
        <end position="810"/>
    </location>
</feature>
<evidence type="ECO:0000256" key="11">
    <source>
        <dbReference type="RuleBase" id="RU365068"/>
    </source>
</evidence>
<feature type="compositionally biased region" description="Basic and acidic residues" evidence="12">
    <location>
        <begin position="504"/>
        <end position="534"/>
    </location>
</feature>
<evidence type="ECO:0000259" key="15">
    <source>
        <dbReference type="PROSITE" id="PS51195"/>
    </source>
</evidence>
<comment type="domain">
    <text evidence="11">The Q motif is unique to and characteristic of the DEAD box family of RNA helicases and controls ATP binding and hydrolysis.</text>
</comment>
<dbReference type="PROSITE" id="PS51192">
    <property type="entry name" value="HELICASE_ATP_BIND_1"/>
    <property type="match status" value="1"/>
</dbReference>
<dbReference type="InterPro" id="IPR001650">
    <property type="entry name" value="Helicase_C-like"/>
</dbReference>
<evidence type="ECO:0000256" key="7">
    <source>
        <dbReference type="ARBA" id="ARBA00022840"/>
    </source>
</evidence>
<feature type="region of interest" description="Disordered" evidence="12">
    <location>
        <begin position="39"/>
        <end position="69"/>
    </location>
</feature>
<dbReference type="InterPro" id="IPR014014">
    <property type="entry name" value="RNA_helicase_DEAD_Q_motif"/>
</dbReference>
<comment type="caution">
    <text evidence="16">The sequence shown here is derived from an EMBL/GenBank/DDBJ whole genome shotgun (WGS) entry which is preliminary data.</text>
</comment>